<dbReference type="Proteomes" id="UP000198778">
    <property type="component" value="Unassembled WGS sequence"/>
</dbReference>
<dbReference type="HAMAP" id="MF_00024">
    <property type="entry name" value="CobD_CbiB"/>
    <property type="match status" value="1"/>
</dbReference>
<dbReference type="EMBL" id="FNIL01000009">
    <property type="protein sequence ID" value="SDO24371.1"/>
    <property type="molecule type" value="Genomic_DNA"/>
</dbReference>
<keyword evidence="11" id="KW-1185">Reference proteome</keyword>
<evidence type="ECO:0000313" key="10">
    <source>
        <dbReference type="EMBL" id="SDO24371.1"/>
    </source>
</evidence>
<protein>
    <recommendedName>
        <fullName evidence="9">Cobalamin biosynthesis protein CobD</fullName>
    </recommendedName>
</protein>
<evidence type="ECO:0000256" key="6">
    <source>
        <dbReference type="ARBA" id="ARBA00022692"/>
    </source>
</evidence>
<dbReference type="STRING" id="745820.SAMN04488053_109103"/>
<dbReference type="NCBIfam" id="TIGR00380">
    <property type="entry name" value="cobal_cbiB"/>
    <property type="match status" value="1"/>
</dbReference>
<evidence type="ECO:0000256" key="2">
    <source>
        <dbReference type="ARBA" id="ARBA00004953"/>
    </source>
</evidence>
<evidence type="ECO:0000256" key="9">
    <source>
        <dbReference type="HAMAP-Rule" id="MF_00024"/>
    </source>
</evidence>
<proteinExistence type="inferred from homology"/>
<evidence type="ECO:0000256" key="7">
    <source>
        <dbReference type="ARBA" id="ARBA00022989"/>
    </source>
</evidence>
<dbReference type="PANTHER" id="PTHR34308:SF1">
    <property type="entry name" value="COBALAMIN BIOSYNTHESIS PROTEIN CBIB"/>
    <property type="match status" value="1"/>
</dbReference>
<evidence type="ECO:0000256" key="8">
    <source>
        <dbReference type="ARBA" id="ARBA00023136"/>
    </source>
</evidence>
<keyword evidence="7 9" id="KW-1133">Transmembrane helix</keyword>
<keyword evidence="4 9" id="KW-1003">Cell membrane</keyword>
<comment type="function">
    <text evidence="9">Converts cobyric acid to cobinamide by the addition of aminopropanol on the F carboxylic group.</text>
</comment>
<organism evidence="10 11">
    <name type="scientific">Alkalicoccus daliensis</name>
    <dbReference type="NCBI Taxonomy" id="745820"/>
    <lineage>
        <taxon>Bacteria</taxon>
        <taxon>Bacillati</taxon>
        <taxon>Bacillota</taxon>
        <taxon>Bacilli</taxon>
        <taxon>Bacillales</taxon>
        <taxon>Bacillaceae</taxon>
        <taxon>Alkalicoccus</taxon>
    </lineage>
</organism>
<evidence type="ECO:0000256" key="5">
    <source>
        <dbReference type="ARBA" id="ARBA00022573"/>
    </source>
</evidence>
<dbReference type="GO" id="GO:0009236">
    <property type="term" value="P:cobalamin biosynthetic process"/>
    <property type="evidence" value="ECO:0007669"/>
    <property type="project" value="UniProtKB-UniRule"/>
</dbReference>
<keyword evidence="8 9" id="KW-0472">Membrane</keyword>
<dbReference type="GO" id="GO:0048472">
    <property type="term" value="F:threonine-phosphate decarboxylase activity"/>
    <property type="evidence" value="ECO:0007669"/>
    <property type="project" value="InterPro"/>
</dbReference>
<dbReference type="UniPathway" id="UPA00148"/>
<evidence type="ECO:0000313" key="11">
    <source>
        <dbReference type="Proteomes" id="UP000198778"/>
    </source>
</evidence>
<dbReference type="PANTHER" id="PTHR34308">
    <property type="entry name" value="COBALAMIN BIOSYNTHESIS PROTEIN CBIB"/>
    <property type="match status" value="1"/>
</dbReference>
<keyword evidence="5 9" id="KW-0169">Cobalamin biosynthesis</keyword>
<comment type="subcellular location">
    <subcellularLocation>
        <location evidence="1 9">Cell membrane</location>
        <topology evidence="1 9">Multi-pass membrane protein</topology>
    </subcellularLocation>
</comment>
<comment type="pathway">
    <text evidence="2 9">Cofactor biosynthesis; adenosylcobalamin biosynthesis.</text>
</comment>
<evidence type="ECO:0000256" key="4">
    <source>
        <dbReference type="ARBA" id="ARBA00022475"/>
    </source>
</evidence>
<feature type="transmembrane region" description="Helical" evidence="9">
    <location>
        <begin position="297"/>
        <end position="319"/>
    </location>
</feature>
<reference evidence="11" key="1">
    <citation type="submission" date="2016-10" db="EMBL/GenBank/DDBJ databases">
        <authorList>
            <person name="Varghese N."/>
            <person name="Submissions S."/>
        </authorList>
    </citation>
    <scope>NUCLEOTIDE SEQUENCE [LARGE SCALE GENOMIC DNA]</scope>
    <source>
        <strain evidence="11">CGMCC 1.10369</strain>
    </source>
</reference>
<comment type="caution">
    <text evidence="9">Lacks conserved residue(s) required for the propagation of feature annotation.</text>
</comment>
<dbReference type="Pfam" id="PF03186">
    <property type="entry name" value="CobD_Cbib"/>
    <property type="match status" value="1"/>
</dbReference>
<comment type="similarity">
    <text evidence="3 9">Belongs to the CobD/CbiB family.</text>
</comment>
<accession>A0A1H0HZW4</accession>
<dbReference type="AlphaFoldDB" id="A0A1H0HZW4"/>
<gene>
    <name evidence="9" type="primary">cobD</name>
    <name evidence="10" type="ORF">SAMN04488053_109103</name>
</gene>
<name>A0A1H0HZW4_9BACI</name>
<keyword evidence="6 9" id="KW-0812">Transmembrane</keyword>
<dbReference type="GO" id="GO:0015420">
    <property type="term" value="F:ABC-type vitamin B12 transporter activity"/>
    <property type="evidence" value="ECO:0007669"/>
    <property type="project" value="UniProtKB-UniRule"/>
</dbReference>
<dbReference type="InterPro" id="IPR004485">
    <property type="entry name" value="Cobalamin_biosynth_CobD/CbiB"/>
</dbReference>
<dbReference type="RefSeq" id="WP_210184571.1">
    <property type="nucleotide sequence ID" value="NZ_FNIL01000009.1"/>
</dbReference>
<dbReference type="GO" id="GO:0005886">
    <property type="term" value="C:plasma membrane"/>
    <property type="evidence" value="ECO:0007669"/>
    <property type="project" value="UniProtKB-SubCell"/>
</dbReference>
<sequence length="321" mass="35102">MIVIYTTGFLLVSSFIVDWLIGDPKRLPHPVVGFGRLITYFTRRWNKGSASQRKARGILLVFTIVLTAWIITWGIIAFLTWIHPLAGLAASIWLTASTIACKGLKEAAAAVLQPLKRGNIVEARRALSMIVGRDTEKLDESEIVRGTVETVAENTVDGVTAPLFWALLGGAPLAMAYRAVNTLDSMVGYKNAEYSSFGWASAKFDDLVNWLPARFTSVTIWLASLFIPGSKRKEGIKVTLRDAKKHPSPNSGWSEALIAGLLGVKLGGVNYYQGEVSNRAEMGIGRRPLVPEDIERAILYLYGGSLIFVIVTAAFAFLAGW</sequence>
<evidence type="ECO:0000256" key="1">
    <source>
        <dbReference type="ARBA" id="ARBA00004651"/>
    </source>
</evidence>
<evidence type="ECO:0000256" key="3">
    <source>
        <dbReference type="ARBA" id="ARBA00006263"/>
    </source>
</evidence>
<feature type="transmembrane region" description="Helical" evidence="9">
    <location>
        <begin position="57"/>
        <end position="82"/>
    </location>
</feature>